<dbReference type="SUPFAM" id="SSF53335">
    <property type="entry name" value="S-adenosyl-L-methionine-dependent methyltransferases"/>
    <property type="match status" value="1"/>
</dbReference>
<dbReference type="InterPro" id="IPR041698">
    <property type="entry name" value="Methyltransf_25"/>
</dbReference>
<dbReference type="PANTHER" id="PTHR43591:SF24">
    <property type="entry name" value="2-METHOXY-6-POLYPRENYL-1,4-BENZOQUINOL METHYLASE, MITOCHONDRIAL"/>
    <property type="match status" value="1"/>
</dbReference>
<dbReference type="AlphaFoldDB" id="A0A2Z6QPX0"/>
<name>A0A2Z6QPX0_9GLOM</name>
<dbReference type="Pfam" id="PF13649">
    <property type="entry name" value="Methyltransf_25"/>
    <property type="match status" value="1"/>
</dbReference>
<dbReference type="EMBL" id="BEXD01001079">
    <property type="protein sequence ID" value="GBB92120.1"/>
    <property type="molecule type" value="Genomic_DNA"/>
</dbReference>
<feature type="domain" description="Methyltransferase" evidence="2">
    <location>
        <begin position="78"/>
        <end position="169"/>
    </location>
</feature>
<dbReference type="InterPro" id="IPR029063">
    <property type="entry name" value="SAM-dependent_MTases_sf"/>
</dbReference>
<sequence length="563" mass="65417">MGNNHSSSKRKSKKLVFYNEIDSKTTESEVEKELKYYIPNNYEDIDRIHMFHFFQRYMFQSNFSSPIEERLIQGKCKVLDIGCGPGTWLLDLANKYEKSFFYGLDNNPIYPTEIKPGNLNFLKADIFDGLPFPDNEFDFVHQDSMLFMIKADQWNFIISEMIRVTKPGGYIEFLEICCKLDGAGPVLSKIYEAHVSSCLERGVNMKIISNLDKIIKSNQNTPIVNKDEKFYVLGPNGGKIGMVKQDIYIGFHDNEVAMENLSSVLRVSKEEYKIMITKDLVEELKHTSPEFLTWNFLNSHLFFICHKTRFSSHKIFIMKNWSIESFDIFWIQKNPNLHQKRDRARTSLARELCILSEASDQRVVEKTPSLQKQLKNSSEVNNIVWNRSQEIAESKVRLTLSELLAKTNIEATIVDEIGDSRKRKIHQTTTQAKKHERKQLAEVTSSTIILVDDYTPPSRPPLQDSQSAQTYDDNDFFDDDEIEDESVEVKHLIEKMRNVNYRLFEYRIINLSEKNLVDPINNTFSDNDKKKNEKILGINGAISRREMEYGASIKMGRNYQTPC</sequence>
<dbReference type="PANTHER" id="PTHR43591">
    <property type="entry name" value="METHYLTRANSFERASE"/>
    <property type="match status" value="1"/>
</dbReference>
<evidence type="ECO:0000313" key="3">
    <source>
        <dbReference type="EMBL" id="GBB92120.1"/>
    </source>
</evidence>
<gene>
    <name evidence="3" type="ORF">RclHR1_01970002</name>
</gene>
<dbReference type="CDD" id="cd02440">
    <property type="entry name" value="AdoMet_MTases"/>
    <property type="match status" value="1"/>
</dbReference>
<accession>A0A2Z6QPX0</accession>
<dbReference type="STRING" id="94130.A0A2Z6QPX0"/>
<dbReference type="GO" id="GO:0008168">
    <property type="term" value="F:methyltransferase activity"/>
    <property type="evidence" value="ECO:0007669"/>
    <property type="project" value="TreeGrafter"/>
</dbReference>
<evidence type="ECO:0000259" key="2">
    <source>
        <dbReference type="Pfam" id="PF13649"/>
    </source>
</evidence>
<protein>
    <recommendedName>
        <fullName evidence="2">Methyltransferase domain-containing protein</fullName>
    </recommendedName>
</protein>
<dbReference type="Proteomes" id="UP000247702">
    <property type="component" value="Unassembled WGS sequence"/>
</dbReference>
<evidence type="ECO:0000313" key="4">
    <source>
        <dbReference type="Proteomes" id="UP000247702"/>
    </source>
</evidence>
<evidence type="ECO:0000256" key="1">
    <source>
        <dbReference type="SAM" id="MobiDB-lite"/>
    </source>
</evidence>
<keyword evidence="4" id="KW-1185">Reference proteome</keyword>
<reference evidence="3 4" key="1">
    <citation type="submission" date="2017-11" db="EMBL/GenBank/DDBJ databases">
        <title>The genome of Rhizophagus clarus HR1 reveals common genetic basis of auxotrophy among arbuscular mycorrhizal fungi.</title>
        <authorList>
            <person name="Kobayashi Y."/>
        </authorList>
    </citation>
    <scope>NUCLEOTIDE SEQUENCE [LARGE SCALE GENOMIC DNA]</scope>
    <source>
        <strain evidence="3 4">HR1</strain>
    </source>
</reference>
<organism evidence="3 4">
    <name type="scientific">Rhizophagus clarus</name>
    <dbReference type="NCBI Taxonomy" id="94130"/>
    <lineage>
        <taxon>Eukaryota</taxon>
        <taxon>Fungi</taxon>
        <taxon>Fungi incertae sedis</taxon>
        <taxon>Mucoromycota</taxon>
        <taxon>Glomeromycotina</taxon>
        <taxon>Glomeromycetes</taxon>
        <taxon>Glomerales</taxon>
        <taxon>Glomeraceae</taxon>
        <taxon>Rhizophagus</taxon>
    </lineage>
</organism>
<dbReference type="Gene3D" id="3.40.50.150">
    <property type="entry name" value="Vaccinia Virus protein VP39"/>
    <property type="match status" value="1"/>
</dbReference>
<proteinExistence type="predicted"/>
<feature type="region of interest" description="Disordered" evidence="1">
    <location>
        <begin position="453"/>
        <end position="474"/>
    </location>
</feature>
<comment type="caution">
    <text evidence="3">The sequence shown here is derived from an EMBL/GenBank/DDBJ whole genome shotgun (WGS) entry which is preliminary data.</text>
</comment>